<evidence type="ECO:0000256" key="1">
    <source>
        <dbReference type="ARBA" id="ARBA00004651"/>
    </source>
</evidence>
<dbReference type="InterPro" id="IPR011066">
    <property type="entry name" value="MscS_channel_C_sf"/>
</dbReference>
<evidence type="ECO:0000313" key="11">
    <source>
        <dbReference type="Proteomes" id="UP000006875"/>
    </source>
</evidence>
<name>E3HBY4_ILYPC</name>
<dbReference type="InterPro" id="IPR045275">
    <property type="entry name" value="MscS_archaea/bacteria_type"/>
</dbReference>
<dbReference type="Proteomes" id="UP000006875">
    <property type="component" value="Plasmid pILYOP01"/>
</dbReference>
<comment type="similarity">
    <text evidence="2">Belongs to the MscS (TC 1.A.23) family.</text>
</comment>
<evidence type="ECO:0000256" key="7">
    <source>
        <dbReference type="SAM" id="Phobius"/>
    </source>
</evidence>
<feature type="transmembrane region" description="Helical" evidence="7">
    <location>
        <begin position="14"/>
        <end position="36"/>
    </location>
</feature>
<dbReference type="RefSeq" id="WP_013388969.1">
    <property type="nucleotide sequence ID" value="NC_014633.1"/>
</dbReference>
<dbReference type="PANTHER" id="PTHR30221:SF1">
    <property type="entry name" value="SMALL-CONDUCTANCE MECHANOSENSITIVE CHANNEL"/>
    <property type="match status" value="1"/>
</dbReference>
<dbReference type="GO" id="GO:0005886">
    <property type="term" value="C:plasma membrane"/>
    <property type="evidence" value="ECO:0007669"/>
    <property type="project" value="UniProtKB-SubCell"/>
</dbReference>
<gene>
    <name evidence="10" type="ordered locus">Ilyop_2551</name>
</gene>
<keyword evidence="11" id="KW-1185">Reference proteome</keyword>
<evidence type="ECO:0000256" key="6">
    <source>
        <dbReference type="ARBA" id="ARBA00023136"/>
    </source>
</evidence>
<dbReference type="InterPro" id="IPR049278">
    <property type="entry name" value="MS_channel_C"/>
</dbReference>
<comment type="subcellular location">
    <subcellularLocation>
        <location evidence="1">Cell membrane</location>
        <topology evidence="1">Multi-pass membrane protein</topology>
    </subcellularLocation>
</comment>
<dbReference type="GO" id="GO:0008381">
    <property type="term" value="F:mechanosensitive monoatomic ion channel activity"/>
    <property type="evidence" value="ECO:0007669"/>
    <property type="project" value="InterPro"/>
</dbReference>
<dbReference type="SUPFAM" id="SSF50182">
    <property type="entry name" value="Sm-like ribonucleoproteins"/>
    <property type="match status" value="1"/>
</dbReference>
<dbReference type="Pfam" id="PF00924">
    <property type="entry name" value="MS_channel_2nd"/>
    <property type="match status" value="1"/>
</dbReference>
<dbReference type="Gene3D" id="2.30.30.60">
    <property type="match status" value="1"/>
</dbReference>
<feature type="transmembrane region" description="Helical" evidence="7">
    <location>
        <begin position="57"/>
        <end position="80"/>
    </location>
</feature>
<dbReference type="Gene3D" id="3.30.70.100">
    <property type="match status" value="1"/>
</dbReference>
<reference evidence="10 11" key="1">
    <citation type="journal article" date="2010" name="Stand. Genomic Sci.">
        <title>Complete genome sequence of Ilyobacter polytropus type strain (CuHbu1).</title>
        <authorList>
            <person name="Sikorski J."/>
            <person name="Chertkov O."/>
            <person name="Lapidus A."/>
            <person name="Nolan M."/>
            <person name="Lucas S."/>
            <person name="Del Rio T.G."/>
            <person name="Tice H."/>
            <person name="Cheng J.F."/>
            <person name="Tapia R."/>
            <person name="Han C."/>
            <person name="Goodwin L."/>
            <person name="Pitluck S."/>
            <person name="Liolios K."/>
            <person name="Ivanova N."/>
            <person name="Mavromatis K."/>
            <person name="Mikhailova N."/>
            <person name="Pati A."/>
            <person name="Chen A."/>
            <person name="Palaniappan K."/>
            <person name="Land M."/>
            <person name="Hauser L."/>
            <person name="Chang Y.J."/>
            <person name="Jeffries C.D."/>
            <person name="Brambilla E."/>
            <person name="Yasawong M."/>
            <person name="Rohde M."/>
            <person name="Pukall R."/>
            <person name="Spring S."/>
            <person name="Goker M."/>
            <person name="Woyke T."/>
            <person name="Bristow J."/>
            <person name="Eisen J.A."/>
            <person name="Markowitz V."/>
            <person name="Hugenholtz P."/>
            <person name="Kyrpides N.C."/>
            <person name="Klenk H.P."/>
        </authorList>
    </citation>
    <scope>NUCLEOTIDE SEQUENCE [LARGE SCALE GENOMIC DNA]</scope>
    <source>
        <strain evidence="11">ATCC 51220 / DSM 2926 / LMG 16218 / CuHBu1</strain>
        <plasmid evidence="11">pILYOP01</plasmid>
    </source>
</reference>
<dbReference type="InterPro" id="IPR023408">
    <property type="entry name" value="MscS_beta-dom_sf"/>
</dbReference>
<dbReference type="PANTHER" id="PTHR30221">
    <property type="entry name" value="SMALL-CONDUCTANCE MECHANOSENSITIVE CHANNEL"/>
    <property type="match status" value="1"/>
</dbReference>
<dbReference type="InterPro" id="IPR006685">
    <property type="entry name" value="MscS_channel_2nd"/>
</dbReference>
<dbReference type="Gene3D" id="1.10.287.1260">
    <property type="match status" value="1"/>
</dbReference>
<keyword evidence="4 7" id="KW-0812">Transmembrane</keyword>
<dbReference type="SUPFAM" id="SSF82689">
    <property type="entry name" value="Mechanosensitive channel protein MscS (YggB), C-terminal domain"/>
    <property type="match status" value="1"/>
</dbReference>
<evidence type="ECO:0000256" key="5">
    <source>
        <dbReference type="ARBA" id="ARBA00022989"/>
    </source>
</evidence>
<evidence type="ECO:0000256" key="2">
    <source>
        <dbReference type="ARBA" id="ARBA00008017"/>
    </source>
</evidence>
<organism evidence="10 11">
    <name type="scientific">Ilyobacter polytropus (strain ATCC 51220 / DSM 2926 / LMG 16218 / CuHBu1)</name>
    <dbReference type="NCBI Taxonomy" id="572544"/>
    <lineage>
        <taxon>Bacteria</taxon>
        <taxon>Fusobacteriati</taxon>
        <taxon>Fusobacteriota</taxon>
        <taxon>Fusobacteriia</taxon>
        <taxon>Fusobacteriales</taxon>
        <taxon>Fusobacteriaceae</taxon>
        <taxon>Ilyobacter</taxon>
    </lineage>
</organism>
<accession>E3HBY4</accession>
<dbReference type="Pfam" id="PF21082">
    <property type="entry name" value="MS_channel_3rd"/>
    <property type="match status" value="1"/>
</dbReference>
<dbReference type="SUPFAM" id="SSF82861">
    <property type="entry name" value="Mechanosensitive channel protein MscS (YggB), transmembrane region"/>
    <property type="match status" value="1"/>
</dbReference>
<proteinExistence type="inferred from homology"/>
<geneLocation type="plasmid" evidence="10 11">
    <name>pILYOP01</name>
</geneLocation>
<feature type="transmembrane region" description="Helical" evidence="7">
    <location>
        <begin position="86"/>
        <end position="104"/>
    </location>
</feature>
<dbReference type="HOGENOM" id="CLU_037945_3_0_0"/>
<keyword evidence="3" id="KW-1003">Cell membrane</keyword>
<evidence type="ECO:0000259" key="8">
    <source>
        <dbReference type="Pfam" id="PF00924"/>
    </source>
</evidence>
<keyword evidence="6 7" id="KW-0472">Membrane</keyword>
<dbReference type="OrthoDB" id="9809206at2"/>
<evidence type="ECO:0000256" key="4">
    <source>
        <dbReference type="ARBA" id="ARBA00022692"/>
    </source>
</evidence>
<evidence type="ECO:0000313" key="10">
    <source>
        <dbReference type="EMBL" id="ADO84310.1"/>
    </source>
</evidence>
<dbReference type="KEGG" id="ipo:Ilyop_2551"/>
<evidence type="ECO:0000259" key="9">
    <source>
        <dbReference type="Pfam" id="PF21082"/>
    </source>
</evidence>
<dbReference type="AlphaFoldDB" id="E3HBY4"/>
<keyword evidence="10" id="KW-0614">Plasmid</keyword>
<dbReference type="InterPro" id="IPR010920">
    <property type="entry name" value="LSM_dom_sf"/>
</dbReference>
<dbReference type="InterPro" id="IPR011014">
    <property type="entry name" value="MscS_channel_TM-2"/>
</dbReference>
<dbReference type="EMBL" id="CP002282">
    <property type="protein sequence ID" value="ADO84310.1"/>
    <property type="molecule type" value="Genomic_DNA"/>
</dbReference>
<feature type="domain" description="Mechanosensitive ion channel MscS" evidence="8">
    <location>
        <begin position="108"/>
        <end position="175"/>
    </location>
</feature>
<keyword evidence="5 7" id="KW-1133">Transmembrane helix</keyword>
<feature type="domain" description="Mechanosensitive ion channel MscS C-terminal" evidence="9">
    <location>
        <begin position="185"/>
        <end position="276"/>
    </location>
</feature>
<evidence type="ECO:0000256" key="3">
    <source>
        <dbReference type="ARBA" id="ARBA00022475"/>
    </source>
</evidence>
<sequence length="300" mass="34259">MVADTFLEIFSKEIILNLIIRTLIFSAVVMLTLFFVKISRKVMDSNHKLRELDPTQFTFIKHFLAGIIYFIGLLSAVYTIPSFRSLVVSIFAGSGVLAIIIGFASQQAFSNIVSGIFIAIFKPFRIGDRVKLIGKETFGMIEDITLRHTMIRTFENKRIIIPNSVISNEIIENSNIVEDKVCNHLEIGISYDSDEDKAIEIIREEAMKHPAFFDNRTFEEVNEGMPPVNVRVVGFGDSSVNLKAWVWSRDSASGFVMKCDLNKSIKQRFDREGIEIPFPYRTIVFKKDEEQYKNTDESET</sequence>
<protein>
    <submittedName>
        <fullName evidence="10">MscS Mechanosensitive ion channel</fullName>
    </submittedName>
</protein>